<organism evidence="1 2">
    <name type="scientific">Lepeophtheirus salmonis</name>
    <name type="common">Salmon louse</name>
    <name type="synonym">Caligus salmonis</name>
    <dbReference type="NCBI Taxonomy" id="72036"/>
    <lineage>
        <taxon>Eukaryota</taxon>
        <taxon>Metazoa</taxon>
        <taxon>Ecdysozoa</taxon>
        <taxon>Arthropoda</taxon>
        <taxon>Crustacea</taxon>
        <taxon>Multicrustacea</taxon>
        <taxon>Hexanauplia</taxon>
        <taxon>Copepoda</taxon>
        <taxon>Siphonostomatoida</taxon>
        <taxon>Caligidae</taxon>
        <taxon>Lepeophtheirus</taxon>
    </lineage>
</organism>
<keyword evidence="2" id="KW-1185">Reference proteome</keyword>
<reference evidence="1" key="1">
    <citation type="submission" date="2021-02" db="EMBL/GenBank/DDBJ databases">
        <authorList>
            <person name="Bekaert M."/>
        </authorList>
    </citation>
    <scope>NUCLEOTIDE SEQUENCE</scope>
    <source>
        <strain evidence="1">IoA-00</strain>
    </source>
</reference>
<evidence type="ECO:0000313" key="2">
    <source>
        <dbReference type="Proteomes" id="UP000675881"/>
    </source>
</evidence>
<gene>
    <name evidence="1" type="ORF">LSAA_4881</name>
</gene>
<dbReference type="PANTHER" id="PTHR38681:SF1">
    <property type="entry name" value="RETROVIRUS-RELATED POL POLYPROTEIN FROM TRANSPOSON 412-LIKE PROTEIN"/>
    <property type="match status" value="1"/>
</dbReference>
<name>A0A7R8H3X1_LEPSM</name>
<dbReference type="EMBL" id="HG994593">
    <property type="protein sequence ID" value="CAF2851947.1"/>
    <property type="molecule type" value="Genomic_DNA"/>
</dbReference>
<dbReference type="AlphaFoldDB" id="A0A7R8H3X1"/>
<sequence>MVVCFHRHLKATLYTHADSKTTWASFRPLILLGIYSALKVDFGISSVEIVHRTTLSLPEVMSQIKLVCLRETKSREIFVSPDLIECTHVFVRYDATKKSLQPPYNGTLLIVRCTR</sequence>
<protein>
    <submittedName>
        <fullName evidence="1">(salmon louse) hypothetical protein</fullName>
    </submittedName>
</protein>
<dbReference type="PANTHER" id="PTHR38681">
    <property type="entry name" value="RETROVIRUS-RELATED POL POLYPROTEIN FROM TRANSPOSON 412-LIKE PROTEIN-RELATED"/>
    <property type="match status" value="1"/>
</dbReference>
<accession>A0A7R8H3X1</accession>
<dbReference type="Proteomes" id="UP000675881">
    <property type="component" value="Chromosome 14"/>
</dbReference>
<proteinExistence type="predicted"/>
<evidence type="ECO:0000313" key="1">
    <source>
        <dbReference type="EMBL" id="CAF2851947.1"/>
    </source>
</evidence>